<evidence type="ECO:0000256" key="12">
    <source>
        <dbReference type="HAMAP-Rule" id="MF_00418"/>
    </source>
</evidence>
<feature type="active site" description="Proton donor/acceptor" evidence="12 14">
    <location>
        <position position="133"/>
    </location>
</feature>
<evidence type="ECO:0000256" key="6">
    <source>
        <dbReference type="ARBA" id="ARBA00022605"/>
    </source>
</evidence>
<organism evidence="16 17">
    <name type="scientific">Ilumatobacter coccineus (strain NBRC 103263 / KCTC 29153 / YM16-304)</name>
    <dbReference type="NCBI Taxonomy" id="1313172"/>
    <lineage>
        <taxon>Bacteria</taxon>
        <taxon>Bacillati</taxon>
        <taxon>Actinomycetota</taxon>
        <taxon>Acidimicrobiia</taxon>
        <taxon>Acidimicrobiales</taxon>
        <taxon>Ilumatobacteraceae</taxon>
        <taxon>Ilumatobacter</taxon>
    </lineage>
</organism>
<comment type="similarity">
    <text evidence="3 12 13">Belongs to the DapA family.</text>
</comment>
<evidence type="ECO:0000256" key="8">
    <source>
        <dbReference type="ARBA" id="ARBA00023154"/>
    </source>
</evidence>
<evidence type="ECO:0000256" key="11">
    <source>
        <dbReference type="ARBA" id="ARBA00047836"/>
    </source>
</evidence>
<dbReference type="PANTHER" id="PTHR12128">
    <property type="entry name" value="DIHYDRODIPICOLINATE SYNTHASE"/>
    <property type="match status" value="1"/>
</dbReference>
<keyword evidence="5 12" id="KW-0963">Cytoplasm</keyword>
<evidence type="ECO:0000256" key="5">
    <source>
        <dbReference type="ARBA" id="ARBA00022490"/>
    </source>
</evidence>
<evidence type="ECO:0000256" key="15">
    <source>
        <dbReference type="PIRSR" id="PIRSR001365-2"/>
    </source>
</evidence>
<evidence type="ECO:0000256" key="13">
    <source>
        <dbReference type="PIRNR" id="PIRNR001365"/>
    </source>
</evidence>
<dbReference type="SUPFAM" id="SSF51569">
    <property type="entry name" value="Aldolase"/>
    <property type="match status" value="1"/>
</dbReference>
<dbReference type="OrthoDB" id="9782828at2"/>
<dbReference type="InterPro" id="IPR013785">
    <property type="entry name" value="Aldolase_TIM"/>
</dbReference>
<sequence length="296" mass="31087">MGRFGRVLTAMVTPFDENGALDLDATVELAKWLVEQGNEGLVVSGTTGESAVLSIDEKLALFEAVVGAVTVPVVAGTTGSNTLHDIGLTREAEKLGVAGILAVCPYYSRPSQAGIDAHMRAIADNTDLPVVLYDIPKRTGRPIDRGVIVKLANEVPNIVALKDAAANPGQTAAVIDETPADFEVYSGDDPMTLPLLAVGAVGAIGVATHWCAPDHVEMFDAWERGDAAAARSINARQLESYAFETSDDIPNPIPAKAMLRTLGHAVGEARLPMGPAPEGLEDLAKNVYERLVAARG</sequence>
<dbReference type="PROSITE" id="PS00665">
    <property type="entry name" value="DHDPS_1"/>
    <property type="match status" value="1"/>
</dbReference>
<keyword evidence="17" id="KW-1185">Reference proteome</keyword>
<dbReference type="InterPro" id="IPR002220">
    <property type="entry name" value="DapA-like"/>
</dbReference>
<dbReference type="NCBIfam" id="TIGR00674">
    <property type="entry name" value="dapA"/>
    <property type="match status" value="1"/>
</dbReference>
<dbReference type="UniPathway" id="UPA00034">
    <property type="reaction ID" value="UER00017"/>
</dbReference>
<feature type="binding site" evidence="12 15">
    <location>
        <position position="204"/>
    </location>
    <ligand>
        <name>pyruvate</name>
        <dbReference type="ChEBI" id="CHEBI:15361"/>
    </ligand>
</feature>
<keyword evidence="8 12" id="KW-0457">Lysine biosynthesis</keyword>
<dbReference type="Proteomes" id="UP000011863">
    <property type="component" value="Chromosome"/>
</dbReference>
<dbReference type="GO" id="GO:0005829">
    <property type="term" value="C:cytosol"/>
    <property type="evidence" value="ECO:0007669"/>
    <property type="project" value="TreeGrafter"/>
</dbReference>
<dbReference type="Gene3D" id="3.20.20.70">
    <property type="entry name" value="Aldolase class I"/>
    <property type="match status" value="1"/>
</dbReference>
<feature type="active site" description="Schiff-base intermediate with substrate" evidence="12 14">
    <location>
        <position position="162"/>
    </location>
</feature>
<gene>
    <name evidence="12 16" type="primary">dapA</name>
    <name evidence="16" type="ORF">YM304_16390</name>
</gene>
<keyword evidence="7 12" id="KW-0220">Diaminopimelate biosynthesis</keyword>
<dbReference type="InterPro" id="IPR020625">
    <property type="entry name" value="Schiff_base-form_aldolases_AS"/>
</dbReference>
<evidence type="ECO:0000256" key="7">
    <source>
        <dbReference type="ARBA" id="ARBA00022915"/>
    </source>
</evidence>
<comment type="catalytic activity">
    <reaction evidence="11 12">
        <text>L-aspartate 4-semialdehyde + pyruvate = (2S,4S)-4-hydroxy-2,3,4,5-tetrahydrodipicolinate + H2O + H(+)</text>
        <dbReference type="Rhea" id="RHEA:34171"/>
        <dbReference type="ChEBI" id="CHEBI:15361"/>
        <dbReference type="ChEBI" id="CHEBI:15377"/>
        <dbReference type="ChEBI" id="CHEBI:15378"/>
        <dbReference type="ChEBI" id="CHEBI:67139"/>
        <dbReference type="ChEBI" id="CHEBI:537519"/>
        <dbReference type="EC" id="4.3.3.7"/>
    </reaction>
</comment>
<dbReference type="CDD" id="cd00950">
    <property type="entry name" value="DHDPS"/>
    <property type="match status" value="1"/>
</dbReference>
<name>A0A6C7E698_ILUCY</name>
<comment type="subcellular location">
    <subcellularLocation>
        <location evidence="12">Cytoplasm</location>
    </subcellularLocation>
</comment>
<evidence type="ECO:0000256" key="9">
    <source>
        <dbReference type="ARBA" id="ARBA00023239"/>
    </source>
</evidence>
<keyword evidence="9 12" id="KW-0456">Lyase</keyword>
<feature type="site" description="Part of a proton relay during catalysis" evidence="12">
    <location>
        <position position="46"/>
    </location>
</feature>
<evidence type="ECO:0000256" key="3">
    <source>
        <dbReference type="ARBA" id="ARBA00007592"/>
    </source>
</evidence>
<dbReference type="PROSITE" id="PS00666">
    <property type="entry name" value="DHDPS_2"/>
    <property type="match status" value="1"/>
</dbReference>
<comment type="pathway">
    <text evidence="2 12">Amino-acid biosynthesis; L-lysine biosynthesis via DAP pathway; (S)-tetrahydrodipicolinate from L-aspartate: step 3/4.</text>
</comment>
<dbReference type="InterPro" id="IPR020624">
    <property type="entry name" value="Schiff_base-form_aldolases_CS"/>
</dbReference>
<dbReference type="AlphaFoldDB" id="A0A6C7E698"/>
<protein>
    <recommendedName>
        <fullName evidence="4 12">4-hydroxy-tetrahydrodipicolinate synthase</fullName>
        <shortName evidence="12">HTPA synthase</shortName>
        <ecNumber evidence="4 12">4.3.3.7</ecNumber>
    </recommendedName>
</protein>
<dbReference type="EC" id="4.3.3.7" evidence="4 12"/>
<dbReference type="RefSeq" id="WP_015441200.1">
    <property type="nucleotide sequence ID" value="NC_020520.1"/>
</dbReference>
<reference evidence="16 17" key="1">
    <citation type="journal article" date="2013" name="Int. J. Syst. Evol. Microbiol.">
        <title>Ilumatobacter nonamiense sp. nov. and Ilumatobacter coccineum sp. nov., isolated from seashore sand.</title>
        <authorList>
            <person name="Matsumoto A."/>
            <person name="Kasai H."/>
            <person name="Matsuo Y."/>
            <person name="Shizuri Y."/>
            <person name="Ichikawa N."/>
            <person name="Fujita N."/>
            <person name="Omura S."/>
            <person name="Takahashi Y."/>
        </authorList>
    </citation>
    <scope>NUCLEOTIDE SEQUENCE [LARGE SCALE GENOMIC DNA]</scope>
    <source>
        <strain evidence="17">NBRC 103263 / KCTC 29153 / YM16-304</strain>
    </source>
</reference>
<evidence type="ECO:0000256" key="2">
    <source>
        <dbReference type="ARBA" id="ARBA00005120"/>
    </source>
</evidence>
<keyword evidence="6 12" id="KW-0028">Amino-acid biosynthesis</keyword>
<feature type="site" description="Part of a proton relay during catalysis" evidence="12">
    <location>
        <position position="107"/>
    </location>
</feature>
<evidence type="ECO:0000256" key="1">
    <source>
        <dbReference type="ARBA" id="ARBA00003294"/>
    </source>
</evidence>
<dbReference type="GO" id="GO:0008840">
    <property type="term" value="F:4-hydroxy-tetrahydrodipicolinate synthase activity"/>
    <property type="evidence" value="ECO:0007669"/>
    <property type="project" value="UniProtKB-UniRule"/>
</dbReference>
<dbReference type="HAMAP" id="MF_00418">
    <property type="entry name" value="DapA"/>
    <property type="match status" value="1"/>
</dbReference>
<keyword evidence="10 12" id="KW-0704">Schiff base</keyword>
<dbReference type="InterPro" id="IPR005263">
    <property type="entry name" value="DapA"/>
</dbReference>
<dbReference type="PIRSF" id="PIRSF001365">
    <property type="entry name" value="DHDPS"/>
    <property type="match status" value="1"/>
</dbReference>
<evidence type="ECO:0000256" key="4">
    <source>
        <dbReference type="ARBA" id="ARBA00012086"/>
    </source>
</evidence>
<dbReference type="KEGG" id="aym:YM304_16390"/>
<evidence type="ECO:0000313" key="17">
    <source>
        <dbReference type="Proteomes" id="UP000011863"/>
    </source>
</evidence>
<evidence type="ECO:0000256" key="10">
    <source>
        <dbReference type="ARBA" id="ARBA00023270"/>
    </source>
</evidence>
<comment type="function">
    <text evidence="1 12">Catalyzes the condensation of (S)-aspartate-beta-semialdehyde [(S)-ASA] and pyruvate to 4-hydroxy-tetrahydrodipicolinate (HTPA).</text>
</comment>
<accession>A0A6C7E698</accession>
<proteinExistence type="inferred from homology"/>
<dbReference type="GO" id="GO:0009089">
    <property type="term" value="P:lysine biosynthetic process via diaminopimelate"/>
    <property type="evidence" value="ECO:0007669"/>
    <property type="project" value="UniProtKB-UniRule"/>
</dbReference>
<dbReference type="Pfam" id="PF00701">
    <property type="entry name" value="DHDPS"/>
    <property type="match status" value="1"/>
</dbReference>
<comment type="caution">
    <text evidence="12">Was originally thought to be a dihydrodipicolinate synthase (DHDPS), catalyzing the condensation of (S)-aspartate-beta-semialdehyde [(S)-ASA] and pyruvate to dihydrodipicolinate (DHDP). However, it was shown in E.coli that the product of the enzymatic reaction is not dihydrodipicolinate but in fact (4S)-4-hydroxy-2,3,4,5-tetrahydro-(2S)-dipicolinic acid (HTPA), and that the consecutive dehydration reaction leading to DHDP is not spontaneous but catalyzed by DapB.</text>
</comment>
<dbReference type="SMART" id="SM01130">
    <property type="entry name" value="DHDPS"/>
    <property type="match status" value="1"/>
</dbReference>
<feature type="binding site" evidence="12 15">
    <location>
        <position position="47"/>
    </location>
    <ligand>
        <name>pyruvate</name>
        <dbReference type="ChEBI" id="CHEBI:15361"/>
    </ligand>
</feature>
<evidence type="ECO:0000256" key="14">
    <source>
        <dbReference type="PIRSR" id="PIRSR001365-1"/>
    </source>
</evidence>
<dbReference type="EMBL" id="AP012057">
    <property type="protein sequence ID" value="BAN01953.1"/>
    <property type="molecule type" value="Genomic_DNA"/>
</dbReference>
<dbReference type="GO" id="GO:0019877">
    <property type="term" value="P:diaminopimelate biosynthetic process"/>
    <property type="evidence" value="ECO:0007669"/>
    <property type="project" value="UniProtKB-UniRule"/>
</dbReference>
<comment type="subunit">
    <text evidence="12">Homotetramer; dimer of dimers.</text>
</comment>
<evidence type="ECO:0000313" key="16">
    <source>
        <dbReference type="EMBL" id="BAN01953.1"/>
    </source>
</evidence>
<dbReference type="PRINTS" id="PR00146">
    <property type="entry name" value="DHPICSNTHASE"/>
</dbReference>
<dbReference type="PANTHER" id="PTHR12128:SF66">
    <property type="entry name" value="4-HYDROXY-2-OXOGLUTARATE ALDOLASE, MITOCHONDRIAL"/>
    <property type="match status" value="1"/>
</dbReference>